<name>A0A2M9C8Z8_9FLAO</name>
<keyword evidence="3" id="KW-1185">Reference proteome</keyword>
<comment type="caution">
    <text evidence="2">The sequence shown here is derived from an EMBL/GenBank/DDBJ whole genome shotgun (WGS) entry which is preliminary data.</text>
</comment>
<dbReference type="OrthoDB" id="9792800at2"/>
<dbReference type="InterPro" id="IPR003959">
    <property type="entry name" value="ATPase_AAA_core"/>
</dbReference>
<feature type="domain" description="ATPase AAA-type core" evidence="1">
    <location>
        <begin position="64"/>
        <end position="349"/>
    </location>
</feature>
<dbReference type="EMBL" id="PGFD01000001">
    <property type="protein sequence ID" value="PJJ67320.1"/>
    <property type="molecule type" value="Genomic_DNA"/>
</dbReference>
<accession>A0A2M9C8Z8</accession>
<dbReference type="PANTHER" id="PTHR43581">
    <property type="entry name" value="ATP/GTP PHOSPHATASE"/>
    <property type="match status" value="1"/>
</dbReference>
<dbReference type="CDD" id="cd00267">
    <property type="entry name" value="ABC_ATPase"/>
    <property type="match status" value="1"/>
</dbReference>
<gene>
    <name evidence="2" type="ORF">CLV73_1324</name>
</gene>
<dbReference type="InterPro" id="IPR051396">
    <property type="entry name" value="Bact_Antivir_Def_Nuclease"/>
</dbReference>
<reference evidence="2 3" key="1">
    <citation type="submission" date="2017-11" db="EMBL/GenBank/DDBJ databases">
        <title>Genomic Encyclopedia of Archaeal and Bacterial Type Strains, Phase II (KMG-II): From Individual Species to Whole Genera.</title>
        <authorList>
            <person name="Goeker M."/>
        </authorList>
    </citation>
    <scope>NUCLEOTIDE SEQUENCE [LARGE SCALE GENOMIC DNA]</scope>
    <source>
        <strain evidence="2 3">DSM 27617</strain>
    </source>
</reference>
<dbReference type="SUPFAM" id="SSF52540">
    <property type="entry name" value="P-loop containing nucleoside triphosphate hydrolases"/>
    <property type="match status" value="1"/>
</dbReference>
<dbReference type="PANTHER" id="PTHR43581:SF2">
    <property type="entry name" value="EXCINUCLEASE ATPASE SUBUNIT"/>
    <property type="match status" value="1"/>
</dbReference>
<dbReference type="AlphaFoldDB" id="A0A2M9C8Z8"/>
<evidence type="ECO:0000313" key="2">
    <source>
        <dbReference type="EMBL" id="PJJ67320.1"/>
    </source>
</evidence>
<organism evidence="2 3">
    <name type="scientific">Chryseobacterium geocarposphaerae</name>
    <dbReference type="NCBI Taxonomy" id="1416776"/>
    <lineage>
        <taxon>Bacteria</taxon>
        <taxon>Pseudomonadati</taxon>
        <taxon>Bacteroidota</taxon>
        <taxon>Flavobacteriia</taxon>
        <taxon>Flavobacteriales</taxon>
        <taxon>Weeksellaceae</taxon>
        <taxon>Chryseobacterium group</taxon>
        <taxon>Chryseobacterium</taxon>
    </lineage>
</organism>
<dbReference type="Proteomes" id="UP000228740">
    <property type="component" value="Unassembled WGS sequence"/>
</dbReference>
<evidence type="ECO:0000259" key="1">
    <source>
        <dbReference type="Pfam" id="PF13304"/>
    </source>
</evidence>
<dbReference type="Pfam" id="PF13304">
    <property type="entry name" value="AAA_21"/>
    <property type="match status" value="1"/>
</dbReference>
<dbReference type="InterPro" id="IPR027417">
    <property type="entry name" value="P-loop_NTPase"/>
</dbReference>
<proteinExistence type="predicted"/>
<dbReference type="RefSeq" id="WP_100376036.1">
    <property type="nucleotide sequence ID" value="NZ_PGFD01000001.1"/>
</dbReference>
<dbReference type="GO" id="GO:0016887">
    <property type="term" value="F:ATP hydrolysis activity"/>
    <property type="evidence" value="ECO:0007669"/>
    <property type="project" value="InterPro"/>
</dbReference>
<protein>
    <submittedName>
        <fullName evidence="2">Putative AbiEii toxin of type IV toxin-antitoxin system</fullName>
    </submittedName>
</protein>
<dbReference type="Gene3D" id="3.40.50.300">
    <property type="entry name" value="P-loop containing nucleotide triphosphate hydrolases"/>
    <property type="match status" value="1"/>
</dbReference>
<dbReference type="GO" id="GO:0005524">
    <property type="term" value="F:ATP binding"/>
    <property type="evidence" value="ECO:0007669"/>
    <property type="project" value="InterPro"/>
</dbReference>
<sequence>MSQNGYEGGLETKYNKNMYQLDQLINTVRRIKNSGGVQKYIDFIQFPFYRNLELNTKISFGFPLTVFIGQNGCGKSSCLHALYGAPRRKTPYEFWFDTSVDPVEYYDDQKKRHSFWYRFKGDDNSYKEVVKARIRRNNDPNYWETSRPLVWAGMTSRDDGERDTPIAKDVVYIDFRAELSAFDKFFHFGNTSRTSTRNKQEFIRKKSKQLQDIISGRKSFVYTKAGAINKPLRVLTLEELKWISFILGKEYISGEYIEHSFFRNFGYTVIFNTGHAKYSEAFAGSGEIAVVKLVLKILEAQSYSLILLDEPEVSLHPGAQERLKIFLLEQIKLKKHQIILTSHSPSLVEGLPKEAIKVFYQNPNTKRFLVKENLSPEEAFYHIEFPLTRKKEIIVEDILAQEILSVLLSEIGSETRNMFNIKFNPGGESVIKKEFISVFCRENNSSNYIFFDGDQKPNNSHYDWTNFAVSDLTVAFFKSKIREQTNEEIKFSVDSLGNAGNEQQQIELLKKYLEYYKRNVFYLPKNTPEEIIWDDEFSTMMAQSVLDNLKFIQYSQECNAANSFKEKFSVYTKYMIGNNTSEDILNTQKVFVRKWVNAKNQDYQILIDAINSIINNG</sequence>
<evidence type="ECO:0000313" key="3">
    <source>
        <dbReference type="Proteomes" id="UP000228740"/>
    </source>
</evidence>